<dbReference type="EC" id="3.4.22.49" evidence="2"/>
<evidence type="ECO:0000256" key="1">
    <source>
        <dbReference type="ARBA" id="ARBA00000451"/>
    </source>
</evidence>
<sequence length="2120" mass="231010">MASLQAKADAVKTALASTSTCTPATVVTVKELLLPDAETASTTSQTNTRPARSNTIPKTKKNGTGRATSAKPAASAQPEQLSVKDRAALATHVINITIKSLTEAAKPPPPETPSKRQPSNADLRKAPGQRTLRRSLSAPLSPIHPRTLNRTTTSPIIATKATTTLPAAQTTGCLATVECARAAFACLRAIKGPVQTNQTDFQLETGMSALVGKLLALGLQEQAIKEMRILKRRLDAATSKDTTKPAKSVSTEGQTTSQVIAELLDYDGPVPEQSLPIITACQVQVLRLISLSKKPAQIEAALPFLCESHPSSPLNLLQRLAGLNDKEGQKAARQLASLSQTLLSLAPSVSSKEDHVATESRLSPSPSSAFQLQVLCFKAQLRWWKLAGHKGVVDDDVLSPFARCIRAFTRRQTPGDTTTYGTMAKAFEALMELVQAQPSEPKKSSDSPLASIYQIVGVAAHAQRQYGEAHHWFQQLKALFQPEHDSFVRVCSVSARLLAAALKKPLLDAATEQLVIEVVEGLDGSLSGSISELNELLESLSLARRSAVGLLIREVNDTSSGGSSSDALIGHLKTFLTRYPRFARRWLGAAPTRDSSAKHLLQFDQRRQVLMQTISQVLDGALMVVNSDIQADSITWQQMDDTLQDCAKLLESVADPMLSAPRADQLGTYYVKISSLYFSKFTQLRKETGKSKDVNKQILQSLSRSIELVKDRSPAQQEKAQLSVKLELFADLCKGAGRGNEAVRTLRSICTNMIEEGALLKVTTAMATQAPSVAWCVDEKAETLSRTLRSIAKLDHSWNDWAFFLPEAERAAVLEHLMEVSNGTSAQGKPLKLHDPSVEALLRLYALDRFPIRRLRVLLKLLFQNLGEESEMEEIGALADETMQKAEGRATGEDASLARYVPHLRAYHSSVSAMAVSDAPFPAAAMEGAISSWKSMTETCRTRDDLHEKIDSPDNLLAHLQSASQFASLRGENSLQLSILELSTTISKVLAEPTYNNVILNHTLLASQHLNIGRYSEAKRTLEATKELLEQAEGPSRGIVAAFHLSQAEYFAGMGNVDEANSALAFAKEIYNGPASSWALSKSQANLALSLASFLDSTLALKQGRVQDALSCIKSSVRLLSHDWSKFEAPPSRGTTPCELNTSTSSIGSVKEKSLGQVIGPRFWALAFPLLRGLLHISAVYAHLGMFQETIYYAESAQKIAESTGSSLYRAQVLAWTGSVYHRAGRLEKALDFGNEAGEHIPEDICVSRIQLACQLSDLYRDIGDEDKAANMLKLAEETTQRLGDQDKLPSAQESNEKPAVATAKGRSTVAARTTRTTRTTRAKAAATPAPRTRKRAPAAKTLLAPSVEVLNLPKDIYQASLMASVILSRALSFINQKDWTSALSTLEHAKDLPKLFGALSQEQVVTAISLIGHSTEQMIHDPVFSVVQDSTISFPAVSTSDKTSSGRPSLNQTPPRRGRAAAGSSDRKGSKERGVPAFANALRQAQELLLEAHASTLSTASSTMVHRISALLQNTVILLSATSTTQSKVLAGSGFATFSVDLARNVTWRREQSTLIKDGAPSKSREPTPGHSSRRVSLGLTTEMAKFQKNYVELVPHNWSVVSISLSDNRHDLCITKFQAGHSPFILRLPLERANSRDADSEVFNFEHGREEMMEIIQLANESSHSASRDFSAKGAKSAWWAERDALDTRLQELLSTIETTWLGGFKGIFSQHERRPDLLARFQKNFQQMLDSSLPSRNRIRGKRAAKTPKVSLDPRILDLFIGLGDPTDPDCDFDEALNDLLYFVVDILQFHGERNAYDEIDFDGMVVETYDALRGYYAATKNGAARMDDAHTVLVLDKALHAFPWESMPCMDGLPVSRVPSLACLRQLILESHPAKTAGKDSEHADLPEGHYVSADRGTYILNPSTDLKNTQGTFQPSLKTLPSWNGIVNRAPEEAEFEQALSNSEILLYFGHGSGAQYVRARTIRRLDKCKPATFLMGCSSAALTEAGEFECYGPVWNYMMAGCPAVVGTLWDVTDRDIDRFAGRSFEEWGLVPKGTFQTEKRGKENGKGRATSDDESDVEEEEGGGGGGGEEGAARDCSLVEAVARAREACRFKYLNAAAVVLYGIPVYINRGGE</sequence>
<evidence type="ECO:0000313" key="7">
    <source>
        <dbReference type="EMBL" id="KPM37719.1"/>
    </source>
</evidence>
<dbReference type="InterPro" id="IPR030397">
    <property type="entry name" value="SEPARIN_core_dom"/>
</dbReference>
<feature type="region of interest" description="Disordered" evidence="5">
    <location>
        <begin position="1554"/>
        <end position="1577"/>
    </location>
</feature>
<feature type="compositionally biased region" description="Polar residues" evidence="5">
    <location>
        <begin position="39"/>
        <end position="57"/>
    </location>
</feature>
<dbReference type="GO" id="GO:0005737">
    <property type="term" value="C:cytoplasm"/>
    <property type="evidence" value="ECO:0007669"/>
    <property type="project" value="TreeGrafter"/>
</dbReference>
<evidence type="ECO:0000256" key="5">
    <source>
        <dbReference type="SAM" id="MobiDB-lite"/>
    </source>
</evidence>
<dbReference type="STRING" id="78410.A0A0P7AT17"/>
<feature type="region of interest" description="Disordered" evidence="5">
    <location>
        <begin position="1437"/>
        <end position="1474"/>
    </location>
</feature>
<dbReference type="Proteomes" id="UP000050424">
    <property type="component" value="Unassembled WGS sequence"/>
</dbReference>
<feature type="compositionally biased region" description="Low complexity" evidence="5">
    <location>
        <begin position="1311"/>
        <end position="1331"/>
    </location>
</feature>
<dbReference type="Gene3D" id="1.25.40.10">
    <property type="entry name" value="Tetratricopeptide repeat domain"/>
    <property type="match status" value="2"/>
</dbReference>
<dbReference type="InterPro" id="IPR005314">
    <property type="entry name" value="Peptidase_C50"/>
</dbReference>
<dbReference type="GO" id="GO:0004197">
    <property type="term" value="F:cysteine-type endopeptidase activity"/>
    <property type="evidence" value="ECO:0007669"/>
    <property type="project" value="InterPro"/>
</dbReference>
<protein>
    <recommendedName>
        <fullName evidence="2">separase</fullName>
        <ecNumber evidence="2">3.4.22.49</ecNumber>
    </recommendedName>
</protein>
<reference evidence="7 8" key="1">
    <citation type="submission" date="2015-09" db="EMBL/GenBank/DDBJ databases">
        <title>Draft genome of a European isolate of the apple canker pathogen Neonectria ditissima.</title>
        <authorList>
            <person name="Gomez-Cortecero A."/>
            <person name="Harrison R.J."/>
            <person name="Armitage A.D."/>
        </authorList>
    </citation>
    <scope>NUCLEOTIDE SEQUENCE [LARGE SCALE GENOMIC DNA]</scope>
    <source>
        <strain evidence="7 8">R09/05</strain>
    </source>
</reference>
<dbReference type="PROSITE" id="PS51700">
    <property type="entry name" value="SEPARIN"/>
    <property type="match status" value="1"/>
</dbReference>
<dbReference type="PANTHER" id="PTHR12792">
    <property type="entry name" value="EXTRA SPINDLE POLES 1-RELATED"/>
    <property type="match status" value="1"/>
</dbReference>
<feature type="region of interest" description="Disordered" evidence="5">
    <location>
        <begin position="38"/>
        <end position="82"/>
    </location>
</feature>
<evidence type="ECO:0000313" key="8">
    <source>
        <dbReference type="Proteomes" id="UP000050424"/>
    </source>
</evidence>
<dbReference type="GO" id="GO:0044732">
    <property type="term" value="C:mitotic spindle pole body"/>
    <property type="evidence" value="ECO:0007669"/>
    <property type="project" value="TreeGrafter"/>
</dbReference>
<evidence type="ECO:0000256" key="2">
    <source>
        <dbReference type="ARBA" id="ARBA00012489"/>
    </source>
</evidence>
<dbReference type="InterPro" id="IPR011990">
    <property type="entry name" value="TPR-like_helical_dom_sf"/>
</dbReference>
<keyword evidence="8" id="KW-1185">Reference proteome</keyword>
<feature type="region of interest" description="Disordered" evidence="5">
    <location>
        <begin position="100"/>
        <end position="149"/>
    </location>
</feature>
<keyword evidence="4" id="KW-0159">Chromosome partition</keyword>
<evidence type="ECO:0000256" key="4">
    <source>
        <dbReference type="ARBA" id="ARBA00022829"/>
    </source>
</evidence>
<dbReference type="GO" id="GO:0072686">
    <property type="term" value="C:mitotic spindle"/>
    <property type="evidence" value="ECO:0007669"/>
    <property type="project" value="TreeGrafter"/>
</dbReference>
<feature type="domain" description="Peptidase C50" evidence="6">
    <location>
        <begin position="1898"/>
        <end position="1994"/>
    </location>
</feature>
<dbReference type="GO" id="GO:0006508">
    <property type="term" value="P:proteolysis"/>
    <property type="evidence" value="ECO:0007669"/>
    <property type="project" value="InterPro"/>
</dbReference>
<name>A0A0P7AT17_9HYPO</name>
<feature type="region of interest" description="Disordered" evidence="5">
    <location>
        <begin position="1280"/>
        <end position="1338"/>
    </location>
</feature>
<dbReference type="Pfam" id="PF03568">
    <property type="entry name" value="Separin_C"/>
    <property type="match status" value="1"/>
</dbReference>
<proteinExistence type="predicted"/>
<dbReference type="SUPFAM" id="SSF48452">
    <property type="entry name" value="TPR-like"/>
    <property type="match status" value="2"/>
</dbReference>
<dbReference type="GO" id="GO:0005634">
    <property type="term" value="C:nucleus"/>
    <property type="evidence" value="ECO:0007669"/>
    <property type="project" value="InterPro"/>
</dbReference>
<comment type="caution">
    <text evidence="7">The sequence shown here is derived from an EMBL/GenBank/DDBJ whole genome shotgun (WGS) entry which is preliminary data.</text>
</comment>
<dbReference type="OrthoDB" id="10255632at2759"/>
<feature type="region of interest" description="Disordered" evidence="5">
    <location>
        <begin position="2042"/>
        <end position="2079"/>
    </location>
</feature>
<feature type="compositionally biased region" description="Polar residues" evidence="5">
    <location>
        <begin position="1437"/>
        <end position="1455"/>
    </location>
</feature>
<comment type="catalytic activity">
    <reaction evidence="1">
        <text>All bonds known to be hydrolyzed by this endopeptidase have arginine in P1 and an acidic residue in P4. P6 is often occupied by an acidic residue or by a hydroxy-amino-acid residue, the phosphorylation of which enhances cleavage.</text>
        <dbReference type="EC" id="3.4.22.49"/>
    </reaction>
</comment>
<dbReference type="GO" id="GO:0051307">
    <property type="term" value="P:meiotic chromosome separation"/>
    <property type="evidence" value="ECO:0007669"/>
    <property type="project" value="TreeGrafter"/>
</dbReference>
<accession>A0A0P7AT17</accession>
<feature type="compositionally biased region" description="Basic and acidic residues" evidence="5">
    <location>
        <begin position="2044"/>
        <end position="2058"/>
    </location>
</feature>
<evidence type="ECO:0000259" key="6">
    <source>
        <dbReference type="PROSITE" id="PS51700"/>
    </source>
</evidence>
<organism evidence="7 8">
    <name type="scientific">Neonectria ditissima</name>
    <dbReference type="NCBI Taxonomy" id="78410"/>
    <lineage>
        <taxon>Eukaryota</taxon>
        <taxon>Fungi</taxon>
        <taxon>Dikarya</taxon>
        <taxon>Ascomycota</taxon>
        <taxon>Pezizomycotina</taxon>
        <taxon>Sordariomycetes</taxon>
        <taxon>Hypocreomycetidae</taxon>
        <taxon>Hypocreales</taxon>
        <taxon>Nectriaceae</taxon>
        <taxon>Neonectria</taxon>
    </lineage>
</organism>
<dbReference type="EMBL" id="LKCW01000156">
    <property type="protein sequence ID" value="KPM37719.1"/>
    <property type="molecule type" value="Genomic_DNA"/>
</dbReference>
<dbReference type="PANTHER" id="PTHR12792:SF0">
    <property type="entry name" value="SEPARIN"/>
    <property type="match status" value="1"/>
</dbReference>
<keyword evidence="3" id="KW-0378">Hydrolase</keyword>
<feature type="compositionally biased region" description="Acidic residues" evidence="5">
    <location>
        <begin position="2059"/>
        <end position="2069"/>
    </location>
</feature>
<evidence type="ECO:0000256" key="3">
    <source>
        <dbReference type="ARBA" id="ARBA00022801"/>
    </source>
</evidence>
<gene>
    <name evidence="7" type="ORF">AK830_g8858</name>
</gene>